<sequence>MSRVRISSHRETPSKCRRCLGHGIQTPVKGHAATCPFRLCDCNKCQKVVCRRISSSKNRLKNKGGVVFVKMRCLTGNVRVHAVSKDNLKSLKSSNVVSLVSPKQKESRQISEPKFDISPSTSASTSPQLLTKDPTVSAPFPTTLPSSISPFFMPQIAPPPNPLFNLEALIQAYRLNLNLFSPQSCSFPSTTLPGLMPVPISTQRLF</sequence>
<organism evidence="1 2">
    <name type="scientific">Panagrolaimus sp. PS1159</name>
    <dbReference type="NCBI Taxonomy" id="55785"/>
    <lineage>
        <taxon>Eukaryota</taxon>
        <taxon>Metazoa</taxon>
        <taxon>Ecdysozoa</taxon>
        <taxon>Nematoda</taxon>
        <taxon>Chromadorea</taxon>
        <taxon>Rhabditida</taxon>
        <taxon>Tylenchina</taxon>
        <taxon>Panagrolaimomorpha</taxon>
        <taxon>Panagrolaimoidea</taxon>
        <taxon>Panagrolaimidae</taxon>
        <taxon>Panagrolaimus</taxon>
    </lineage>
</organism>
<dbReference type="Proteomes" id="UP000887580">
    <property type="component" value="Unplaced"/>
</dbReference>
<name>A0AC35GL88_9BILA</name>
<accession>A0AC35GL88</accession>
<evidence type="ECO:0000313" key="1">
    <source>
        <dbReference type="Proteomes" id="UP000887580"/>
    </source>
</evidence>
<reference evidence="2" key="1">
    <citation type="submission" date="2022-11" db="UniProtKB">
        <authorList>
            <consortium name="WormBaseParasite"/>
        </authorList>
    </citation>
    <scope>IDENTIFICATION</scope>
</reference>
<evidence type="ECO:0000313" key="2">
    <source>
        <dbReference type="WBParaSite" id="PS1159_v2.g6546.t1"/>
    </source>
</evidence>
<protein>
    <submittedName>
        <fullName evidence="2">DM domain-containing protein</fullName>
    </submittedName>
</protein>
<proteinExistence type="predicted"/>
<dbReference type="WBParaSite" id="PS1159_v2.g6546.t1">
    <property type="protein sequence ID" value="PS1159_v2.g6546.t1"/>
    <property type="gene ID" value="PS1159_v2.g6546"/>
</dbReference>